<evidence type="ECO:0000259" key="8">
    <source>
        <dbReference type="PROSITE" id="PS51294"/>
    </source>
</evidence>
<dbReference type="AlphaFoldDB" id="A0A2I0WXY9"/>
<dbReference type="PROSITE" id="PS51294">
    <property type="entry name" value="HTH_MYB"/>
    <property type="match status" value="1"/>
</dbReference>
<evidence type="ECO:0000256" key="1">
    <source>
        <dbReference type="ARBA" id="ARBA00004123"/>
    </source>
</evidence>
<dbReference type="SUPFAM" id="SSF46689">
    <property type="entry name" value="Homeodomain-like"/>
    <property type="match status" value="1"/>
</dbReference>
<dbReference type="PANTHER" id="PTHR44191">
    <property type="entry name" value="TRANSCRIPTION FACTOR KUA1"/>
    <property type="match status" value="1"/>
</dbReference>
<accession>A0A2I0WXY9</accession>
<feature type="domain" description="HTH myb-type" evidence="8">
    <location>
        <begin position="98"/>
        <end position="154"/>
    </location>
</feature>
<reference evidence="9 10" key="1">
    <citation type="journal article" date="2016" name="Sci. Rep.">
        <title>The Dendrobium catenatum Lindl. genome sequence provides insights into polysaccharide synthase, floral development and adaptive evolution.</title>
        <authorList>
            <person name="Zhang G.Q."/>
            <person name="Xu Q."/>
            <person name="Bian C."/>
            <person name="Tsai W.C."/>
            <person name="Yeh C.M."/>
            <person name="Liu K.W."/>
            <person name="Yoshida K."/>
            <person name="Zhang L.S."/>
            <person name="Chang S.B."/>
            <person name="Chen F."/>
            <person name="Shi Y."/>
            <person name="Su Y.Y."/>
            <person name="Zhang Y.Q."/>
            <person name="Chen L.J."/>
            <person name="Yin Y."/>
            <person name="Lin M."/>
            <person name="Huang H."/>
            <person name="Deng H."/>
            <person name="Wang Z.W."/>
            <person name="Zhu S.L."/>
            <person name="Zhao X."/>
            <person name="Deng C."/>
            <person name="Niu S.C."/>
            <person name="Huang J."/>
            <person name="Wang M."/>
            <person name="Liu G.H."/>
            <person name="Yang H.J."/>
            <person name="Xiao X.J."/>
            <person name="Hsiao Y.Y."/>
            <person name="Wu W.L."/>
            <person name="Chen Y.Y."/>
            <person name="Mitsuda N."/>
            <person name="Ohme-Takagi M."/>
            <person name="Luo Y.B."/>
            <person name="Van de Peer Y."/>
            <person name="Liu Z.J."/>
        </authorList>
    </citation>
    <scope>NUCLEOTIDE SEQUENCE [LARGE SCALE GENOMIC DNA]</scope>
    <source>
        <tissue evidence="9">The whole plant</tissue>
    </source>
</reference>
<evidence type="ECO:0000256" key="2">
    <source>
        <dbReference type="ARBA" id="ARBA00023015"/>
    </source>
</evidence>
<sequence length="243" mass="26802">MGRRCSHCGNNGHNLRTCRSSRSMVGGAGLRLFGVQLQLDSSAPMNKSISLDSLCTSDYSASVSSSSSSSTSSFFCIDEASEMVSNGSLSESLIWKVQEKKKGVPWSEEEHRAFLAGLEKLGKGYWCGISRNFVITRTPTQVASHAQKYFLRQNSPDKTKRRTSLFDVVGSERPVQAKNSSNVKDPSLLKDTPISKQALNTLSSGFIDLKFPEQEPESEQKPNLPHRIHLHTNSSHVPDPEQN</sequence>
<evidence type="ECO:0000256" key="4">
    <source>
        <dbReference type="ARBA" id="ARBA00023163"/>
    </source>
</evidence>
<feature type="region of interest" description="Disordered" evidence="6">
    <location>
        <begin position="211"/>
        <end position="243"/>
    </location>
</feature>
<keyword evidence="4" id="KW-0804">Transcription</keyword>
<dbReference type="InterPro" id="IPR001005">
    <property type="entry name" value="SANT/Myb"/>
</dbReference>
<proteinExistence type="predicted"/>
<dbReference type="InterPro" id="IPR017930">
    <property type="entry name" value="Myb_dom"/>
</dbReference>
<dbReference type="STRING" id="906689.A0A2I0WXY9"/>
<evidence type="ECO:0000256" key="5">
    <source>
        <dbReference type="ARBA" id="ARBA00023242"/>
    </source>
</evidence>
<comment type="subcellular location">
    <subcellularLocation>
        <location evidence="1">Nucleus</location>
    </subcellularLocation>
</comment>
<dbReference type="GO" id="GO:0009739">
    <property type="term" value="P:response to gibberellin"/>
    <property type="evidence" value="ECO:0007669"/>
    <property type="project" value="TreeGrafter"/>
</dbReference>
<dbReference type="FunFam" id="1.10.10.60:FF:000009">
    <property type="entry name" value="transcription factor MYB1R1"/>
    <property type="match status" value="1"/>
</dbReference>
<dbReference type="EMBL" id="KZ502331">
    <property type="protein sequence ID" value="PKU80521.1"/>
    <property type="molecule type" value="Genomic_DNA"/>
</dbReference>
<dbReference type="InterPro" id="IPR052245">
    <property type="entry name" value="Plant_Stress_Dev_TF"/>
</dbReference>
<dbReference type="PANTHER" id="PTHR44191:SF62">
    <property type="entry name" value="OS04G0341900 PROTEIN"/>
    <property type="match status" value="1"/>
</dbReference>
<dbReference type="SMART" id="SM00717">
    <property type="entry name" value="SANT"/>
    <property type="match status" value="1"/>
</dbReference>
<keyword evidence="3" id="KW-0238">DNA-binding</keyword>
<keyword evidence="5" id="KW-0539">Nucleus</keyword>
<evidence type="ECO:0000256" key="6">
    <source>
        <dbReference type="SAM" id="MobiDB-lite"/>
    </source>
</evidence>
<keyword evidence="10" id="KW-1185">Reference proteome</keyword>
<dbReference type="NCBIfam" id="TIGR01557">
    <property type="entry name" value="myb_SHAQKYF"/>
    <property type="match status" value="1"/>
</dbReference>
<gene>
    <name evidence="9" type="ORF">MA16_Dca020882</name>
</gene>
<reference evidence="9 10" key="2">
    <citation type="journal article" date="2017" name="Nature">
        <title>The Apostasia genome and the evolution of orchids.</title>
        <authorList>
            <person name="Zhang G.Q."/>
            <person name="Liu K.W."/>
            <person name="Li Z."/>
            <person name="Lohaus R."/>
            <person name="Hsiao Y.Y."/>
            <person name="Niu S.C."/>
            <person name="Wang J.Y."/>
            <person name="Lin Y.C."/>
            <person name="Xu Q."/>
            <person name="Chen L.J."/>
            <person name="Yoshida K."/>
            <person name="Fujiwara S."/>
            <person name="Wang Z.W."/>
            <person name="Zhang Y.Q."/>
            <person name="Mitsuda N."/>
            <person name="Wang M."/>
            <person name="Liu G.H."/>
            <person name="Pecoraro L."/>
            <person name="Huang H.X."/>
            <person name="Xiao X.J."/>
            <person name="Lin M."/>
            <person name="Wu X.Y."/>
            <person name="Wu W.L."/>
            <person name="Chen Y.Y."/>
            <person name="Chang S.B."/>
            <person name="Sakamoto S."/>
            <person name="Ohme-Takagi M."/>
            <person name="Yagi M."/>
            <person name="Zeng S.J."/>
            <person name="Shen C.Y."/>
            <person name="Yeh C.M."/>
            <person name="Luo Y.B."/>
            <person name="Tsai W.C."/>
            <person name="Van de Peer Y."/>
            <person name="Liu Z.J."/>
        </authorList>
    </citation>
    <scope>NUCLEOTIDE SEQUENCE [LARGE SCALE GENOMIC DNA]</scope>
    <source>
        <tissue evidence="9">The whole plant</tissue>
    </source>
</reference>
<dbReference type="CDD" id="cd00167">
    <property type="entry name" value="SANT"/>
    <property type="match status" value="1"/>
</dbReference>
<evidence type="ECO:0000256" key="3">
    <source>
        <dbReference type="ARBA" id="ARBA00023125"/>
    </source>
</evidence>
<protein>
    <submittedName>
        <fullName evidence="9">Transcription factor MYB1R1</fullName>
    </submittedName>
</protein>
<dbReference type="Pfam" id="PF00249">
    <property type="entry name" value="Myb_DNA-binding"/>
    <property type="match status" value="1"/>
</dbReference>
<dbReference type="GO" id="GO:0009744">
    <property type="term" value="P:response to sucrose"/>
    <property type="evidence" value="ECO:0007669"/>
    <property type="project" value="UniProtKB-ARBA"/>
</dbReference>
<dbReference type="GO" id="GO:0009723">
    <property type="term" value="P:response to ethylene"/>
    <property type="evidence" value="ECO:0007669"/>
    <property type="project" value="TreeGrafter"/>
</dbReference>
<dbReference type="Proteomes" id="UP000233837">
    <property type="component" value="Unassembled WGS sequence"/>
</dbReference>
<feature type="domain" description="Myb-like" evidence="7">
    <location>
        <begin position="98"/>
        <end position="150"/>
    </location>
</feature>
<evidence type="ECO:0000313" key="10">
    <source>
        <dbReference type="Proteomes" id="UP000233837"/>
    </source>
</evidence>
<dbReference type="Gene3D" id="1.10.10.60">
    <property type="entry name" value="Homeodomain-like"/>
    <property type="match status" value="1"/>
</dbReference>
<keyword evidence="2" id="KW-0805">Transcription regulation</keyword>
<evidence type="ECO:0000259" key="7">
    <source>
        <dbReference type="PROSITE" id="PS50090"/>
    </source>
</evidence>
<dbReference type="GO" id="GO:0003677">
    <property type="term" value="F:DNA binding"/>
    <property type="evidence" value="ECO:0007669"/>
    <property type="project" value="UniProtKB-KW"/>
</dbReference>
<dbReference type="InterPro" id="IPR006447">
    <property type="entry name" value="Myb_dom_plants"/>
</dbReference>
<organism evidence="9 10">
    <name type="scientific">Dendrobium catenatum</name>
    <dbReference type="NCBI Taxonomy" id="906689"/>
    <lineage>
        <taxon>Eukaryota</taxon>
        <taxon>Viridiplantae</taxon>
        <taxon>Streptophyta</taxon>
        <taxon>Embryophyta</taxon>
        <taxon>Tracheophyta</taxon>
        <taxon>Spermatophyta</taxon>
        <taxon>Magnoliopsida</taxon>
        <taxon>Liliopsida</taxon>
        <taxon>Asparagales</taxon>
        <taxon>Orchidaceae</taxon>
        <taxon>Epidendroideae</taxon>
        <taxon>Malaxideae</taxon>
        <taxon>Dendrobiinae</taxon>
        <taxon>Dendrobium</taxon>
    </lineage>
</organism>
<dbReference type="InterPro" id="IPR009057">
    <property type="entry name" value="Homeodomain-like_sf"/>
</dbReference>
<dbReference type="GO" id="GO:0005634">
    <property type="term" value="C:nucleus"/>
    <property type="evidence" value="ECO:0007669"/>
    <property type="project" value="UniProtKB-SubCell"/>
</dbReference>
<feature type="compositionally biased region" description="Polar residues" evidence="6">
    <location>
        <begin position="231"/>
        <end position="243"/>
    </location>
</feature>
<name>A0A2I0WXY9_9ASPA</name>
<dbReference type="OrthoDB" id="118550at2759"/>
<dbReference type="GO" id="GO:0006355">
    <property type="term" value="P:regulation of DNA-templated transcription"/>
    <property type="evidence" value="ECO:0007669"/>
    <property type="project" value="UniProtKB-ARBA"/>
</dbReference>
<evidence type="ECO:0000313" key="9">
    <source>
        <dbReference type="EMBL" id="PKU80521.1"/>
    </source>
</evidence>
<dbReference type="PROSITE" id="PS50090">
    <property type="entry name" value="MYB_LIKE"/>
    <property type="match status" value="1"/>
</dbReference>